<evidence type="ECO:0000256" key="13">
    <source>
        <dbReference type="ARBA" id="ARBA00023254"/>
    </source>
</evidence>
<dbReference type="Gene3D" id="3.40.50.10130">
    <property type="match status" value="1"/>
</dbReference>
<dbReference type="GO" id="GO:0000727">
    <property type="term" value="P:double-strand break repair via break-induced replication"/>
    <property type="evidence" value="ECO:0007669"/>
    <property type="project" value="UniProtKB-UniRule"/>
</dbReference>
<reference evidence="17 18" key="1">
    <citation type="journal article" date="2016" name="Mol. Biol. Evol.">
        <title>Comparative Genomics of Early-Diverging Mushroom-Forming Fungi Provides Insights into the Origins of Lignocellulose Decay Capabilities.</title>
        <authorList>
            <person name="Nagy L.G."/>
            <person name="Riley R."/>
            <person name="Tritt A."/>
            <person name="Adam C."/>
            <person name="Daum C."/>
            <person name="Floudas D."/>
            <person name="Sun H."/>
            <person name="Yadav J.S."/>
            <person name="Pangilinan J."/>
            <person name="Larsson K.H."/>
            <person name="Matsuura K."/>
            <person name="Barry K."/>
            <person name="Labutti K."/>
            <person name="Kuo R."/>
            <person name="Ohm R.A."/>
            <person name="Bhattacharya S.S."/>
            <person name="Shirouzu T."/>
            <person name="Yoshinaga Y."/>
            <person name="Martin F.M."/>
            <person name="Grigoriev I.V."/>
            <person name="Hibbett D.S."/>
        </authorList>
    </citation>
    <scope>NUCLEOTIDE SEQUENCE [LARGE SCALE GENOMIC DNA]</scope>
    <source>
        <strain evidence="17 18">HHB12029</strain>
    </source>
</reference>
<evidence type="ECO:0000256" key="9">
    <source>
        <dbReference type="ARBA" id="ARBA00022842"/>
    </source>
</evidence>
<feature type="region of interest" description="Disordered" evidence="15">
    <location>
        <begin position="44"/>
        <end position="111"/>
    </location>
</feature>
<proteinExistence type="inferred from homology"/>
<dbReference type="GO" id="GO:0006308">
    <property type="term" value="P:DNA catabolic process"/>
    <property type="evidence" value="ECO:0007669"/>
    <property type="project" value="UniProtKB-UniRule"/>
</dbReference>
<evidence type="ECO:0000256" key="10">
    <source>
        <dbReference type="ARBA" id="ARBA00023172"/>
    </source>
</evidence>
<dbReference type="EMBL" id="KV425925">
    <property type="protein sequence ID" value="KZV97823.1"/>
    <property type="molecule type" value="Genomic_DNA"/>
</dbReference>
<evidence type="ECO:0000256" key="8">
    <source>
        <dbReference type="ARBA" id="ARBA00022801"/>
    </source>
</evidence>
<comment type="similarity">
    <text evidence="3 14">Belongs to the XPF family.</text>
</comment>
<protein>
    <recommendedName>
        <fullName evidence="14">Crossover junction endonuclease MUS81</fullName>
        <ecNumber evidence="14">3.1.22.-</ecNumber>
    </recommendedName>
</protein>
<sequence length="774" mass="83830">MTFNRAAKALRAHPVAFAHPKDCIEVKGIGPKIIKQLTMKHMENNDGVDVGGDGTVILPKKKGKAPAKEPKASGSSSGPKKRASKQQLRQPSSDSEPEPSGSQNPRAGDLVGGVPLLKHTFNANGLMIVNRAVPNGGFAAQVELGQARKKMKEGTAEGMVAAARARGSGRGMDFGPNAHRPAGAVPAPAPAPVAPAPPPPAVRPPQPAAQPDAAFPFFYIDENDTPTRSQDAAVKDFITANGETAMFHKIVFPSHAYGHILVASGSVRQCTERGNGEVWAWLADAASHALDVAPGYTKAAAPARQANDGAAAGRGNADRNLAAEAALRRRSSMMQVQDRDVEMRPASPVASSSRVPAAAPPPAHRPRHQAAPHHAPAVPRPAPVPAPEPAAVPRAGRARPRLTEQMPIPRFDGSGELRIDSSCIGLDGMDALADKFDEFVPIVLAPGTYKIVCVVDQREDRRPDEARDRMCRALQESGVRCMRKSLHLGDVLWVAQVTGQHKRHDEYDEVALDFIIERKRLDDLISSIKEPRYHDQKFRLHASAISHVYYLVEGHNNARYTEEYGQQIATVVSSTQVVDGFMVKETDSWKDTVRYLAHLHGAIEEYYSGQSISVIPSPHVRPYSYVALQKHLREIRYKDIPMHTSYQAFQKNNSKSGHITVSEAWARMLLGVNGLSAAKVAAIRAEYPGPKQLRAAFKNAEAVEAAQTHDAMEVGAPKRGRGKPKISKASDMLTQLDGKGRETIGPTLSKRIHRLMRAIFPALLNVTAHARFIA</sequence>
<dbReference type="InterPro" id="IPR047416">
    <property type="entry name" value="XPF_nuclease_Mus81"/>
</dbReference>
<feature type="compositionally biased region" description="Pro residues" evidence="15">
    <location>
        <begin position="378"/>
        <end position="390"/>
    </location>
</feature>
<keyword evidence="7 14" id="KW-0227">DNA damage</keyword>
<evidence type="ECO:0000259" key="16">
    <source>
        <dbReference type="SMART" id="SM00891"/>
    </source>
</evidence>
<dbReference type="GO" id="GO:0031573">
    <property type="term" value="P:mitotic intra-S DNA damage checkpoint signaling"/>
    <property type="evidence" value="ECO:0007669"/>
    <property type="project" value="TreeGrafter"/>
</dbReference>
<feature type="domain" description="ERCC4" evidence="16">
    <location>
        <begin position="452"/>
        <end position="556"/>
    </location>
</feature>
<evidence type="ECO:0000256" key="15">
    <source>
        <dbReference type="SAM" id="MobiDB-lite"/>
    </source>
</evidence>
<dbReference type="SUPFAM" id="SSF52980">
    <property type="entry name" value="Restriction endonuclease-like"/>
    <property type="match status" value="1"/>
</dbReference>
<dbReference type="InParanoid" id="A0A165LGX1"/>
<keyword evidence="6 14" id="KW-0255">Endonuclease</keyword>
<evidence type="ECO:0000256" key="7">
    <source>
        <dbReference type="ARBA" id="ARBA00022763"/>
    </source>
</evidence>
<dbReference type="GO" id="GO:0048257">
    <property type="term" value="F:3'-flap endonuclease activity"/>
    <property type="evidence" value="ECO:0007669"/>
    <property type="project" value="TreeGrafter"/>
</dbReference>
<dbReference type="Proteomes" id="UP000077266">
    <property type="component" value="Unassembled WGS sequence"/>
</dbReference>
<dbReference type="Pfam" id="PF14716">
    <property type="entry name" value="HHH_8"/>
    <property type="match status" value="1"/>
</dbReference>
<dbReference type="EC" id="3.1.22.-" evidence="14"/>
<dbReference type="GO" id="GO:0003677">
    <property type="term" value="F:DNA binding"/>
    <property type="evidence" value="ECO:0007669"/>
    <property type="project" value="UniProtKB-UniRule"/>
</dbReference>
<keyword evidence="12 14" id="KW-0539">Nucleus</keyword>
<dbReference type="InterPro" id="IPR042530">
    <property type="entry name" value="EME1/EME2_C"/>
</dbReference>
<feature type="region of interest" description="Disordered" evidence="15">
    <location>
        <begin position="328"/>
        <end position="396"/>
    </location>
</feature>
<evidence type="ECO:0000256" key="4">
    <source>
        <dbReference type="ARBA" id="ARBA00022722"/>
    </source>
</evidence>
<dbReference type="GO" id="GO:0000712">
    <property type="term" value="P:resolution of meiotic recombination intermediates"/>
    <property type="evidence" value="ECO:0007669"/>
    <property type="project" value="TreeGrafter"/>
</dbReference>
<evidence type="ECO:0000256" key="11">
    <source>
        <dbReference type="ARBA" id="ARBA00023204"/>
    </source>
</evidence>
<dbReference type="GO" id="GO:0046872">
    <property type="term" value="F:metal ion binding"/>
    <property type="evidence" value="ECO:0007669"/>
    <property type="project" value="UniProtKB-UniRule"/>
</dbReference>
<dbReference type="Gene3D" id="1.10.150.670">
    <property type="entry name" value="Crossover junction endonuclease EME1, DNA-binding domain"/>
    <property type="match status" value="1"/>
</dbReference>
<feature type="region of interest" description="Disordered" evidence="15">
    <location>
        <begin position="176"/>
        <end position="208"/>
    </location>
</feature>
<dbReference type="PANTHER" id="PTHR13451">
    <property type="entry name" value="CLASS II CROSSOVER JUNCTION ENDONUCLEASE MUS81"/>
    <property type="match status" value="1"/>
</dbReference>
<dbReference type="GO" id="GO:0048476">
    <property type="term" value="C:Holliday junction resolvase complex"/>
    <property type="evidence" value="ECO:0007669"/>
    <property type="project" value="UniProtKB-UniRule"/>
</dbReference>
<keyword evidence="11 14" id="KW-0234">DNA repair</keyword>
<gene>
    <name evidence="17" type="ORF">EXIGLDRAFT_746890</name>
</gene>
<feature type="compositionally biased region" description="Pro residues" evidence="15">
    <location>
        <begin position="187"/>
        <end position="208"/>
    </location>
</feature>
<keyword evidence="8 14" id="KW-0378">Hydrolase</keyword>
<comment type="function">
    <text evidence="14">Interacts with EME1 to form a DNA structure-specific endonuclease with substrate preference for branched DNA structures with a 5'-end at the branch nick. Typical substrates include 3'-flap structures, D-loops, replication forks and nicked Holliday junctions. May be required in mitosis for the processing of stalled or collapsed replication fork intermediates. May be required in meiosis for the repair of meiosis-specific double strand breaks subsequent to single-end invasion (SEI).</text>
</comment>
<comment type="subcellular location">
    <subcellularLocation>
        <location evidence="2 14">Nucleus</location>
    </subcellularLocation>
</comment>
<dbReference type="InterPro" id="IPR010996">
    <property type="entry name" value="HHH_MUS81"/>
</dbReference>
<feature type="compositionally biased region" description="Low complexity" evidence="15">
    <location>
        <begin position="91"/>
        <end position="102"/>
    </location>
</feature>
<dbReference type="AlphaFoldDB" id="A0A165LGX1"/>
<comment type="subunit">
    <text evidence="14">Interacts with EME1.</text>
</comment>
<name>A0A165LGX1_EXIGL</name>
<evidence type="ECO:0000256" key="3">
    <source>
        <dbReference type="ARBA" id="ARBA00010015"/>
    </source>
</evidence>
<dbReference type="Gene3D" id="1.10.150.110">
    <property type="entry name" value="DNA polymerase beta, N-terminal domain-like"/>
    <property type="match status" value="1"/>
</dbReference>
<dbReference type="CDD" id="cd20074">
    <property type="entry name" value="XPF_nuclease_Mus81"/>
    <property type="match status" value="1"/>
</dbReference>
<dbReference type="PANTHER" id="PTHR13451:SF0">
    <property type="entry name" value="CROSSOVER JUNCTION ENDONUCLEASE MUS81"/>
    <property type="match status" value="1"/>
</dbReference>
<accession>A0A165LGX1</accession>
<dbReference type="OrthoDB" id="5963188at2759"/>
<evidence type="ECO:0000256" key="1">
    <source>
        <dbReference type="ARBA" id="ARBA00001946"/>
    </source>
</evidence>
<dbReference type="FunFam" id="3.40.50.10130:FF:000003">
    <property type="entry name" value="Crossover junction endonuclease MUS81"/>
    <property type="match status" value="1"/>
</dbReference>
<dbReference type="STRING" id="1314781.A0A165LGX1"/>
<dbReference type="InterPro" id="IPR027421">
    <property type="entry name" value="DNA_pol_lamdba_lyase_dom_sf"/>
</dbReference>
<evidence type="ECO:0000313" key="18">
    <source>
        <dbReference type="Proteomes" id="UP000077266"/>
    </source>
</evidence>
<keyword evidence="18" id="KW-1185">Reference proteome</keyword>
<evidence type="ECO:0000256" key="14">
    <source>
        <dbReference type="RuleBase" id="RU369042"/>
    </source>
</evidence>
<keyword evidence="4 14" id="KW-0540">Nuclease</keyword>
<dbReference type="InterPro" id="IPR033309">
    <property type="entry name" value="Mus81"/>
</dbReference>
<dbReference type="GO" id="GO:0008821">
    <property type="term" value="F:crossover junction DNA endonuclease activity"/>
    <property type="evidence" value="ECO:0007669"/>
    <property type="project" value="UniProtKB-UniRule"/>
</dbReference>
<dbReference type="InterPro" id="IPR006166">
    <property type="entry name" value="ERCC4_domain"/>
</dbReference>
<keyword evidence="5 14" id="KW-0479">Metal-binding</keyword>
<feature type="compositionally biased region" description="Low complexity" evidence="15">
    <location>
        <begin position="344"/>
        <end position="357"/>
    </location>
</feature>
<dbReference type="InterPro" id="IPR011335">
    <property type="entry name" value="Restrct_endonuc-II-like"/>
</dbReference>
<comment type="cofactor">
    <cofactor evidence="1 14">
        <name>Mg(2+)</name>
        <dbReference type="ChEBI" id="CHEBI:18420"/>
    </cofactor>
</comment>
<evidence type="ECO:0000256" key="5">
    <source>
        <dbReference type="ARBA" id="ARBA00022723"/>
    </source>
</evidence>
<keyword evidence="10 14" id="KW-0233">DNA recombination</keyword>
<evidence type="ECO:0000256" key="6">
    <source>
        <dbReference type="ARBA" id="ARBA00022759"/>
    </source>
</evidence>
<keyword evidence="9 14" id="KW-0460">Magnesium</keyword>
<dbReference type="Pfam" id="PF02732">
    <property type="entry name" value="ERCC4"/>
    <property type="match status" value="1"/>
</dbReference>
<evidence type="ECO:0000256" key="12">
    <source>
        <dbReference type="ARBA" id="ARBA00023242"/>
    </source>
</evidence>
<evidence type="ECO:0000256" key="2">
    <source>
        <dbReference type="ARBA" id="ARBA00004123"/>
    </source>
</evidence>
<dbReference type="GO" id="GO:0005634">
    <property type="term" value="C:nucleus"/>
    <property type="evidence" value="ECO:0007669"/>
    <property type="project" value="UniProtKB-SubCell"/>
</dbReference>
<organism evidence="17 18">
    <name type="scientific">Exidia glandulosa HHB12029</name>
    <dbReference type="NCBI Taxonomy" id="1314781"/>
    <lineage>
        <taxon>Eukaryota</taxon>
        <taxon>Fungi</taxon>
        <taxon>Dikarya</taxon>
        <taxon>Basidiomycota</taxon>
        <taxon>Agaricomycotina</taxon>
        <taxon>Agaricomycetes</taxon>
        <taxon>Auriculariales</taxon>
        <taxon>Exidiaceae</taxon>
        <taxon>Exidia</taxon>
    </lineage>
</organism>
<dbReference type="SMART" id="SM00891">
    <property type="entry name" value="ERCC4"/>
    <property type="match status" value="1"/>
</dbReference>
<evidence type="ECO:0000313" key="17">
    <source>
        <dbReference type="EMBL" id="KZV97823.1"/>
    </source>
</evidence>
<keyword evidence="13" id="KW-0469">Meiosis</keyword>